<reference evidence="1" key="1">
    <citation type="submission" date="2018-06" db="EMBL/GenBank/DDBJ databases">
        <authorList>
            <person name="Zhirakovskaya E."/>
        </authorList>
    </citation>
    <scope>NUCLEOTIDE SEQUENCE</scope>
</reference>
<dbReference type="EMBL" id="UOFJ01000220">
    <property type="protein sequence ID" value="VAW66466.1"/>
    <property type="molecule type" value="Genomic_DNA"/>
</dbReference>
<organism evidence="1">
    <name type="scientific">hydrothermal vent metagenome</name>
    <dbReference type="NCBI Taxonomy" id="652676"/>
    <lineage>
        <taxon>unclassified sequences</taxon>
        <taxon>metagenomes</taxon>
        <taxon>ecological metagenomes</taxon>
    </lineage>
</organism>
<dbReference type="AlphaFoldDB" id="A0A3B0YDQ9"/>
<gene>
    <name evidence="1" type="ORF">MNBD_GAMMA10-1247</name>
</gene>
<proteinExistence type="predicted"/>
<sequence>MTRLHKIIGLCCLLSTPATQAGNIEISDNDYITRQLALSCIQSSKEMASERQQLRISEAEKVHLASKISYLQNEVTKRRKLIKSLDRQPVRQNNDNYNKLVIQFESLLEEHQQTIQLFEEKQHLFISQHKQFGEIEYHHNQHCLQKKQISQNLYREVCQNEKNSWCASFYF</sequence>
<accession>A0A3B0YDQ9</accession>
<protein>
    <submittedName>
        <fullName evidence="1">Uncharacterized protein</fullName>
    </submittedName>
</protein>
<evidence type="ECO:0000313" key="1">
    <source>
        <dbReference type="EMBL" id="VAW66466.1"/>
    </source>
</evidence>
<name>A0A3B0YDQ9_9ZZZZ</name>